<comment type="caution">
    <text evidence="14">The sequence shown here is derived from an EMBL/GenBank/DDBJ whole genome shotgun (WGS) entry which is preliminary data.</text>
</comment>
<feature type="domain" description="Methionyl-tRNA synthetase anticodon-binding" evidence="13">
    <location>
        <begin position="387"/>
        <end position="458"/>
    </location>
</feature>
<feature type="domain" description="Methionyl/Leucyl tRNA synthetase" evidence="12">
    <location>
        <begin position="136"/>
        <end position="357"/>
    </location>
</feature>
<dbReference type="FunFam" id="2.170.220.10:FF:000001">
    <property type="entry name" value="methionine--tRNA ligase, mitochondrial"/>
    <property type="match status" value="1"/>
</dbReference>
<keyword evidence="8 11" id="KW-0030">Aminoacyl-tRNA synthetase</keyword>
<dbReference type="CDD" id="cd00814">
    <property type="entry name" value="MetRS_core"/>
    <property type="match status" value="1"/>
</dbReference>
<comment type="catalytic activity">
    <reaction evidence="10">
        <text>tRNA(Met) + L-methionine + ATP = L-methionyl-tRNA(Met) + AMP + diphosphate</text>
        <dbReference type="Rhea" id="RHEA:13481"/>
        <dbReference type="Rhea" id="RHEA-COMP:9667"/>
        <dbReference type="Rhea" id="RHEA-COMP:9698"/>
        <dbReference type="ChEBI" id="CHEBI:30616"/>
        <dbReference type="ChEBI" id="CHEBI:33019"/>
        <dbReference type="ChEBI" id="CHEBI:57844"/>
        <dbReference type="ChEBI" id="CHEBI:78442"/>
        <dbReference type="ChEBI" id="CHEBI:78530"/>
        <dbReference type="ChEBI" id="CHEBI:456215"/>
        <dbReference type="EC" id="6.1.1.10"/>
    </reaction>
</comment>
<name>A0A7C4M5F6_UNCC3</name>
<evidence type="ECO:0000256" key="3">
    <source>
        <dbReference type="ARBA" id="ARBA00018753"/>
    </source>
</evidence>
<dbReference type="Gene3D" id="1.10.730.10">
    <property type="entry name" value="Isoleucyl-tRNA Synthetase, Domain 1"/>
    <property type="match status" value="1"/>
</dbReference>
<dbReference type="PANTHER" id="PTHR43326:SF1">
    <property type="entry name" value="METHIONINE--TRNA LIGASE, MITOCHONDRIAL"/>
    <property type="match status" value="1"/>
</dbReference>
<dbReference type="Pfam" id="PF19303">
    <property type="entry name" value="Anticodon_3"/>
    <property type="match status" value="1"/>
</dbReference>
<keyword evidence="7 11" id="KW-0648">Protein biosynthesis</keyword>
<comment type="similarity">
    <text evidence="11">Belongs to the class-I aminoacyl-tRNA synthetase family.</text>
</comment>
<dbReference type="InterPro" id="IPR014729">
    <property type="entry name" value="Rossmann-like_a/b/a_fold"/>
</dbReference>
<dbReference type="SUPFAM" id="SSF52374">
    <property type="entry name" value="Nucleotidylyl transferase"/>
    <property type="match status" value="1"/>
</dbReference>
<dbReference type="Pfam" id="PF09334">
    <property type="entry name" value="tRNA-synt_1g"/>
    <property type="match status" value="1"/>
</dbReference>
<evidence type="ECO:0000256" key="11">
    <source>
        <dbReference type="RuleBase" id="RU363039"/>
    </source>
</evidence>
<evidence type="ECO:0000256" key="8">
    <source>
        <dbReference type="ARBA" id="ARBA00023146"/>
    </source>
</evidence>
<dbReference type="EMBL" id="DSYQ01000006">
    <property type="protein sequence ID" value="HGT70966.1"/>
    <property type="molecule type" value="Genomic_DNA"/>
</dbReference>
<dbReference type="GO" id="GO:0004825">
    <property type="term" value="F:methionine-tRNA ligase activity"/>
    <property type="evidence" value="ECO:0007669"/>
    <property type="project" value="UniProtKB-EC"/>
</dbReference>
<proteinExistence type="inferred from homology"/>
<evidence type="ECO:0000259" key="12">
    <source>
        <dbReference type="Pfam" id="PF09334"/>
    </source>
</evidence>
<dbReference type="GO" id="GO:0005524">
    <property type="term" value="F:ATP binding"/>
    <property type="evidence" value="ECO:0007669"/>
    <property type="project" value="UniProtKB-KW"/>
</dbReference>
<evidence type="ECO:0000256" key="2">
    <source>
        <dbReference type="ARBA" id="ARBA00012838"/>
    </source>
</evidence>
<protein>
    <recommendedName>
        <fullName evidence="3">Methionine--tRNA ligase</fullName>
        <ecNumber evidence="2">6.1.1.10</ecNumber>
    </recommendedName>
    <alternativeName>
        <fullName evidence="9">Methionyl-tRNA synthetase</fullName>
    </alternativeName>
</protein>
<dbReference type="NCBIfam" id="TIGR00398">
    <property type="entry name" value="metG"/>
    <property type="match status" value="1"/>
</dbReference>
<gene>
    <name evidence="14" type="ORF">ENT43_01770</name>
</gene>
<evidence type="ECO:0000256" key="5">
    <source>
        <dbReference type="ARBA" id="ARBA00022741"/>
    </source>
</evidence>
<evidence type="ECO:0000256" key="1">
    <source>
        <dbReference type="ARBA" id="ARBA00003314"/>
    </source>
</evidence>
<keyword evidence="6 11" id="KW-0067">ATP-binding</keyword>
<dbReference type="AlphaFoldDB" id="A0A7C4M5F6"/>
<evidence type="ECO:0000256" key="10">
    <source>
        <dbReference type="ARBA" id="ARBA00047364"/>
    </source>
</evidence>
<dbReference type="Gene3D" id="2.170.220.10">
    <property type="match status" value="1"/>
</dbReference>
<evidence type="ECO:0000259" key="13">
    <source>
        <dbReference type="Pfam" id="PF19303"/>
    </source>
</evidence>
<dbReference type="InterPro" id="IPR014758">
    <property type="entry name" value="Met-tRNA_synth"/>
</dbReference>
<keyword evidence="4 11" id="KW-0436">Ligase</keyword>
<evidence type="ECO:0000256" key="7">
    <source>
        <dbReference type="ARBA" id="ARBA00022917"/>
    </source>
</evidence>
<keyword evidence="5 11" id="KW-0547">Nucleotide-binding</keyword>
<dbReference type="InterPro" id="IPR033911">
    <property type="entry name" value="MetRS_core"/>
</dbReference>
<organism evidence="14">
    <name type="scientific">candidate division CPR3 bacterium</name>
    <dbReference type="NCBI Taxonomy" id="2268181"/>
    <lineage>
        <taxon>Bacteria</taxon>
        <taxon>Bacteria division CPR3</taxon>
    </lineage>
</organism>
<dbReference type="Gene3D" id="3.40.50.620">
    <property type="entry name" value="HUPs"/>
    <property type="match status" value="1"/>
</dbReference>
<comment type="function">
    <text evidence="1">Is required not only for elongation of protein synthesis but also for the initiation of all mRNA translation through initiator tRNA(fMet) aminoacylation.</text>
</comment>
<dbReference type="InterPro" id="IPR015413">
    <property type="entry name" value="Methionyl/Leucyl_tRNA_Synth"/>
</dbReference>
<reference evidence="14" key="1">
    <citation type="journal article" date="2020" name="mSystems">
        <title>Genome- and Community-Level Interaction Insights into Carbon Utilization and Element Cycling Functions of Hydrothermarchaeota in Hydrothermal Sediment.</title>
        <authorList>
            <person name="Zhou Z."/>
            <person name="Liu Y."/>
            <person name="Xu W."/>
            <person name="Pan J."/>
            <person name="Luo Z.H."/>
            <person name="Li M."/>
        </authorList>
    </citation>
    <scope>NUCLEOTIDE SEQUENCE [LARGE SCALE GENOMIC DNA]</scope>
    <source>
        <strain evidence="14">SpSt-579</strain>
    </source>
</reference>
<dbReference type="PANTHER" id="PTHR43326">
    <property type="entry name" value="METHIONYL-TRNA SYNTHETASE"/>
    <property type="match status" value="1"/>
</dbReference>
<accession>A0A7C4M5F6</accession>
<evidence type="ECO:0000256" key="9">
    <source>
        <dbReference type="ARBA" id="ARBA00030904"/>
    </source>
</evidence>
<dbReference type="EC" id="6.1.1.10" evidence="2"/>
<dbReference type="InterPro" id="IPR009080">
    <property type="entry name" value="tRNAsynth_Ia_anticodon-bd"/>
</dbReference>
<dbReference type="GO" id="GO:0006431">
    <property type="term" value="P:methionyl-tRNA aminoacylation"/>
    <property type="evidence" value="ECO:0007669"/>
    <property type="project" value="InterPro"/>
</dbReference>
<evidence type="ECO:0000313" key="14">
    <source>
        <dbReference type="EMBL" id="HGT70966.1"/>
    </source>
</evidence>
<dbReference type="InterPro" id="IPR041872">
    <property type="entry name" value="Anticodon_Met"/>
</dbReference>
<dbReference type="CDD" id="cd07957">
    <property type="entry name" value="Anticodon_Ia_Met"/>
    <property type="match status" value="1"/>
</dbReference>
<evidence type="ECO:0000256" key="6">
    <source>
        <dbReference type="ARBA" id="ARBA00022840"/>
    </source>
</evidence>
<dbReference type="PRINTS" id="PR01041">
    <property type="entry name" value="TRNASYNTHMET"/>
</dbReference>
<dbReference type="InterPro" id="IPR023457">
    <property type="entry name" value="Met-tRNA_synth_2"/>
</dbReference>
<dbReference type="SUPFAM" id="SSF47323">
    <property type="entry name" value="Anticodon-binding domain of a subclass of class I aminoacyl-tRNA synthetases"/>
    <property type="match status" value="1"/>
</dbReference>
<evidence type="ECO:0000256" key="4">
    <source>
        <dbReference type="ARBA" id="ARBA00022598"/>
    </source>
</evidence>
<sequence>MKFYITTAIDYTNAKPHMGHVFEKILTDVIARYHRGIGDDVFFLTGSDENGLKNQTSAEENGVTPQKWVDEKVKDFLIMKEKFNLSYDNFIRTSDPRHHKLVKEIWQKCLEKGDIYKKSYQGLYCVGCEGFVKDSDLVDGKCPNHDKKPEVVEEKNYFFKLSNYKEKIKELLEKEELKIYPKHRTKEIINILNELEDFSISRPREKLSWGVSVPGDEDQTMYVWFDALSNYLTGVDFDLNSEKFKKYWPADVHVIGKDIIRFHAIYWPAMLLSFGIDLPKSILVHGFVNVGGKKMSKSIGNVIDPEEALGRHGVDPLRYFLIREIPTTDDGDFSFERFDERYESDLANSLGNLVSRVTNIAEKNGIEFRIMNQESRIDLEEYFREYKLDRALEAIWEKVYEANKYVDETKPWSIKDDPEKLDLIINNLLNSIKNIAEALTPFMPETAKKILKIFESEKIVKSEPLFPKM</sequence>